<dbReference type="InterPro" id="IPR012337">
    <property type="entry name" value="RNaseH-like_sf"/>
</dbReference>
<feature type="region of interest" description="Disordered" evidence="1">
    <location>
        <begin position="36"/>
        <end position="57"/>
    </location>
</feature>
<dbReference type="KEGG" id="rsx:RhiXN_12207"/>
<keyword evidence="2" id="KW-0548">Nucleotidyltransferase</keyword>
<dbReference type="InterPro" id="IPR036397">
    <property type="entry name" value="RNaseH_sf"/>
</dbReference>
<feature type="region of interest" description="Disordered" evidence="1">
    <location>
        <begin position="257"/>
        <end position="287"/>
    </location>
</feature>
<name>A0A8H8T1K1_9AGAM</name>
<sequence>MRIGNWWVERVVEGCLRSWYLSTSRHAEISRRLPKAWDSHDPTLPHPPEPKRRQTAVPSPIARLAALSHPEAEFQTPYLNPPWVPENPFPGRLQFAYPPTGSSKDRRAKIAENANRLIDALAHEGTLIGISDGSKEVRSGIRKVGVGYSIVWKKEEVAKFSGGIGPRADILTPKCSPLRSYRRTHYQQIGPHFLQGNARRSIVVQWIPGHSKIEGNERADRLANAGLDSRPTPFFNRTATWAKCRATQRAAKSWGRLWAEHPTPKRSKTHPTPPSTQTAPNIPKPSIPRSVSSRLIHVMTGHGCFGEYKARMPFINGSAKCQCGDPNQTIPHLLFHCPLAEDSRKLLFEAAPDLNPATLFGTPKGLEAVAKFIYHSGIGLYK</sequence>
<dbReference type="Proteomes" id="UP000650533">
    <property type="component" value="Chromosome 15"/>
</dbReference>
<dbReference type="GeneID" id="67034485"/>
<dbReference type="GO" id="GO:0003964">
    <property type="term" value="F:RNA-directed DNA polymerase activity"/>
    <property type="evidence" value="ECO:0007669"/>
    <property type="project" value="UniProtKB-KW"/>
</dbReference>
<keyword evidence="2" id="KW-0695">RNA-directed DNA polymerase</keyword>
<feature type="compositionally biased region" description="Basic and acidic residues" evidence="1">
    <location>
        <begin position="36"/>
        <end position="52"/>
    </location>
</feature>
<organism evidence="2 3">
    <name type="scientific">Rhizoctonia solani</name>
    <dbReference type="NCBI Taxonomy" id="456999"/>
    <lineage>
        <taxon>Eukaryota</taxon>
        <taxon>Fungi</taxon>
        <taxon>Dikarya</taxon>
        <taxon>Basidiomycota</taxon>
        <taxon>Agaricomycotina</taxon>
        <taxon>Agaricomycetes</taxon>
        <taxon>Cantharellales</taxon>
        <taxon>Ceratobasidiaceae</taxon>
        <taxon>Rhizoctonia</taxon>
    </lineage>
</organism>
<dbReference type="Gene3D" id="3.30.420.10">
    <property type="entry name" value="Ribonuclease H-like superfamily/Ribonuclease H"/>
    <property type="match status" value="1"/>
</dbReference>
<proteinExistence type="predicted"/>
<dbReference type="EMBL" id="CP059672">
    <property type="protein sequence ID" value="QRW26546.1"/>
    <property type="molecule type" value="Genomic_DNA"/>
</dbReference>
<dbReference type="SUPFAM" id="SSF53098">
    <property type="entry name" value="Ribonuclease H-like"/>
    <property type="match status" value="1"/>
</dbReference>
<protein>
    <submittedName>
        <fullName evidence="2">RNA-directed DNA polymerase from transposon BS</fullName>
    </submittedName>
</protein>
<dbReference type="AlphaFoldDB" id="A0A8H8T1K1"/>
<evidence type="ECO:0000313" key="3">
    <source>
        <dbReference type="Proteomes" id="UP000650533"/>
    </source>
</evidence>
<dbReference type="GO" id="GO:0003676">
    <property type="term" value="F:nucleic acid binding"/>
    <property type="evidence" value="ECO:0007669"/>
    <property type="project" value="InterPro"/>
</dbReference>
<gene>
    <name evidence="2" type="ORF">RhiXN_12207</name>
</gene>
<evidence type="ECO:0000313" key="2">
    <source>
        <dbReference type="EMBL" id="QRW26546.1"/>
    </source>
</evidence>
<accession>A0A8H8T1K1</accession>
<reference evidence="2" key="1">
    <citation type="submission" date="2020-05" db="EMBL/GenBank/DDBJ databases">
        <title>Evolutionary and genomic comparisons of hybrid uninucleate and nonhybrid Rhizoctonia fungi.</title>
        <authorList>
            <person name="Li C."/>
            <person name="Chen X."/>
        </authorList>
    </citation>
    <scope>NUCLEOTIDE SEQUENCE</scope>
    <source>
        <strain evidence="2">AG-1 IA</strain>
    </source>
</reference>
<keyword evidence="2" id="KW-0808">Transferase</keyword>
<evidence type="ECO:0000256" key="1">
    <source>
        <dbReference type="SAM" id="MobiDB-lite"/>
    </source>
</evidence>
<dbReference type="RefSeq" id="XP_043186783.1">
    <property type="nucleotide sequence ID" value="XM_043332022.1"/>
</dbReference>